<protein>
    <submittedName>
        <fullName evidence="1">Uncharacterized protein</fullName>
    </submittedName>
</protein>
<dbReference type="EMBL" id="BAAARK010000065">
    <property type="protein sequence ID" value="GAA2693112.1"/>
    <property type="molecule type" value="Genomic_DNA"/>
</dbReference>
<sequence length="85" mass="8807">MTANAIHRRTAGSPYPPGTIVYDIVAQDVGRVADPAAYPAGCVGCDCFLVVPLAGSDPAWQVEADALRTAATTEIDAMLSKETGQ</sequence>
<organism evidence="1 2">
    <name type="scientific">Streptomyces lunalinharesii</name>
    <dbReference type="NCBI Taxonomy" id="333384"/>
    <lineage>
        <taxon>Bacteria</taxon>
        <taxon>Bacillati</taxon>
        <taxon>Actinomycetota</taxon>
        <taxon>Actinomycetes</taxon>
        <taxon>Kitasatosporales</taxon>
        <taxon>Streptomycetaceae</taxon>
        <taxon>Streptomyces</taxon>
    </lineage>
</organism>
<comment type="caution">
    <text evidence="1">The sequence shown here is derived from an EMBL/GenBank/DDBJ whole genome shotgun (WGS) entry which is preliminary data.</text>
</comment>
<evidence type="ECO:0000313" key="2">
    <source>
        <dbReference type="Proteomes" id="UP001500994"/>
    </source>
</evidence>
<dbReference type="Proteomes" id="UP001500994">
    <property type="component" value="Unassembled WGS sequence"/>
</dbReference>
<evidence type="ECO:0000313" key="1">
    <source>
        <dbReference type="EMBL" id="GAA2693112.1"/>
    </source>
</evidence>
<dbReference type="RefSeq" id="WP_344584830.1">
    <property type="nucleotide sequence ID" value="NZ_BAAARK010000065.1"/>
</dbReference>
<gene>
    <name evidence="1" type="ORF">GCM10009864_79740</name>
</gene>
<name>A0ABP6FK19_9ACTN</name>
<accession>A0ABP6FK19</accession>
<proteinExistence type="predicted"/>
<keyword evidence="2" id="KW-1185">Reference proteome</keyword>
<reference evidence="2" key="1">
    <citation type="journal article" date="2019" name="Int. J. Syst. Evol. Microbiol.">
        <title>The Global Catalogue of Microorganisms (GCM) 10K type strain sequencing project: providing services to taxonomists for standard genome sequencing and annotation.</title>
        <authorList>
            <consortium name="The Broad Institute Genomics Platform"/>
            <consortium name="The Broad Institute Genome Sequencing Center for Infectious Disease"/>
            <person name="Wu L."/>
            <person name="Ma J."/>
        </authorList>
    </citation>
    <scope>NUCLEOTIDE SEQUENCE [LARGE SCALE GENOMIC DNA]</scope>
    <source>
        <strain evidence="2">JCM 16374</strain>
    </source>
</reference>